<dbReference type="Proteomes" id="UP000822688">
    <property type="component" value="Chromosome 11"/>
</dbReference>
<reference evidence="3 4" key="1">
    <citation type="submission" date="2020-06" db="EMBL/GenBank/DDBJ databases">
        <title>WGS assembly of Ceratodon purpureus strain R40.</title>
        <authorList>
            <person name="Carey S.B."/>
            <person name="Jenkins J."/>
            <person name="Shu S."/>
            <person name="Lovell J.T."/>
            <person name="Sreedasyam A."/>
            <person name="Maumus F."/>
            <person name="Tiley G.P."/>
            <person name="Fernandez-Pozo N."/>
            <person name="Barry K."/>
            <person name="Chen C."/>
            <person name="Wang M."/>
            <person name="Lipzen A."/>
            <person name="Daum C."/>
            <person name="Saski C.A."/>
            <person name="Payton A.C."/>
            <person name="Mcbreen J.C."/>
            <person name="Conrad R.E."/>
            <person name="Kollar L.M."/>
            <person name="Olsson S."/>
            <person name="Huttunen S."/>
            <person name="Landis J.B."/>
            <person name="Wickett N.J."/>
            <person name="Johnson M.G."/>
            <person name="Rensing S.A."/>
            <person name="Grimwood J."/>
            <person name="Schmutz J."/>
            <person name="Mcdaniel S.F."/>
        </authorList>
    </citation>
    <scope>NUCLEOTIDE SEQUENCE [LARGE SCALE GENOMIC DNA]</scope>
    <source>
        <strain evidence="3 4">R40</strain>
    </source>
</reference>
<dbReference type="EMBL" id="CM026432">
    <property type="protein sequence ID" value="KAG0556242.1"/>
    <property type="molecule type" value="Genomic_DNA"/>
</dbReference>
<protein>
    <recommendedName>
        <fullName evidence="5">AUGMIN subunit 2</fullName>
    </recommendedName>
</protein>
<dbReference type="GO" id="GO:0007020">
    <property type="term" value="P:microtubule nucleation"/>
    <property type="evidence" value="ECO:0007669"/>
    <property type="project" value="TreeGrafter"/>
</dbReference>
<sequence>MSSVNGVNGGDMAWVGKRPARRLGGMADVLAMAADLGFPVPDTEGAVAEGGKGKGANEEALVRVLRELSTVQRNLANLQVELQGRQDDERVAHLTHVSEIKKKSEALAKTTATLQDVIHNKDRIIARLQQPYSLDCIPVETEYQRQFSELLLKAAGDYGSLTAATTDIHWTQNFKESPAVWGELLRPIPTALAACTRYYEALSTMRDAVAALHQARVRGPLTPMKDNRGPGGAECITPATSSWNTPVEEPSSDDVLMRSRRQLQMQMATQDWAMGIQDPQTEQQYLESMKPRRMSWPPSPSAGAVL</sequence>
<evidence type="ECO:0000313" key="4">
    <source>
        <dbReference type="Proteomes" id="UP000822688"/>
    </source>
</evidence>
<organism evidence="3 4">
    <name type="scientific">Ceratodon purpureus</name>
    <name type="common">Fire moss</name>
    <name type="synonym">Dicranum purpureum</name>
    <dbReference type="NCBI Taxonomy" id="3225"/>
    <lineage>
        <taxon>Eukaryota</taxon>
        <taxon>Viridiplantae</taxon>
        <taxon>Streptophyta</taxon>
        <taxon>Embryophyta</taxon>
        <taxon>Bryophyta</taxon>
        <taxon>Bryophytina</taxon>
        <taxon>Bryopsida</taxon>
        <taxon>Dicranidae</taxon>
        <taxon>Pseudoditrichales</taxon>
        <taxon>Ditrichaceae</taxon>
        <taxon>Ceratodon</taxon>
    </lineage>
</organism>
<feature type="region of interest" description="Disordered" evidence="2">
    <location>
        <begin position="287"/>
        <end position="306"/>
    </location>
</feature>
<evidence type="ECO:0008006" key="5">
    <source>
        <dbReference type="Google" id="ProtNLM"/>
    </source>
</evidence>
<proteinExistence type="predicted"/>
<keyword evidence="4" id="KW-1185">Reference proteome</keyword>
<dbReference type="GO" id="GO:0031023">
    <property type="term" value="P:microtubule organizing center organization"/>
    <property type="evidence" value="ECO:0007669"/>
    <property type="project" value="InterPro"/>
</dbReference>
<dbReference type="OrthoDB" id="2436605at2759"/>
<evidence type="ECO:0000313" key="3">
    <source>
        <dbReference type="EMBL" id="KAG0556242.1"/>
    </source>
</evidence>
<evidence type="ECO:0000256" key="2">
    <source>
        <dbReference type="SAM" id="MobiDB-lite"/>
    </source>
</evidence>
<feature type="coiled-coil region" evidence="1">
    <location>
        <begin position="61"/>
        <end position="88"/>
    </location>
</feature>
<gene>
    <name evidence="3" type="ORF">KC19_11G038000</name>
</gene>
<keyword evidence="1" id="KW-0175">Coiled coil</keyword>
<dbReference type="PANTHER" id="PTHR16039">
    <property type="entry name" value="HAUS AUGMIN-LIKE COMPLEX SUBUNIT 2"/>
    <property type="match status" value="1"/>
</dbReference>
<dbReference type="PANTHER" id="PTHR16039:SF1">
    <property type="entry name" value="HAUS AUGMIN-LIKE COMPLEX SUBUNIT 2"/>
    <property type="match status" value="1"/>
</dbReference>
<dbReference type="AlphaFoldDB" id="A0A8T0GGD7"/>
<evidence type="ECO:0000256" key="1">
    <source>
        <dbReference type="SAM" id="Coils"/>
    </source>
</evidence>
<comment type="caution">
    <text evidence="3">The sequence shown here is derived from an EMBL/GenBank/DDBJ whole genome shotgun (WGS) entry which is preliminary data.</text>
</comment>
<name>A0A8T0GGD7_CERPU</name>
<accession>A0A8T0GGD7</accession>
<dbReference type="GO" id="GO:0051225">
    <property type="term" value="P:spindle assembly"/>
    <property type="evidence" value="ECO:0007669"/>
    <property type="project" value="InterPro"/>
</dbReference>
<dbReference type="Pfam" id="PF15003">
    <property type="entry name" value="HAUS2"/>
    <property type="match status" value="1"/>
</dbReference>
<dbReference type="GO" id="GO:1990498">
    <property type="term" value="C:mitotic spindle microtubule"/>
    <property type="evidence" value="ECO:0007669"/>
    <property type="project" value="TreeGrafter"/>
</dbReference>
<dbReference type="InterPro" id="IPR028346">
    <property type="entry name" value="HAUS2"/>
</dbReference>